<evidence type="ECO:0000313" key="2">
    <source>
        <dbReference type="Proteomes" id="UP001148662"/>
    </source>
</evidence>
<gene>
    <name evidence="1" type="ORF">NM688_g3514</name>
</gene>
<reference evidence="1" key="1">
    <citation type="submission" date="2022-07" db="EMBL/GenBank/DDBJ databases">
        <title>Genome Sequence of Phlebia brevispora.</title>
        <authorList>
            <person name="Buettner E."/>
        </authorList>
    </citation>
    <scope>NUCLEOTIDE SEQUENCE</scope>
    <source>
        <strain evidence="1">MPL23</strain>
    </source>
</reference>
<dbReference type="EMBL" id="JANHOG010000518">
    <property type="protein sequence ID" value="KAJ3553616.1"/>
    <property type="molecule type" value="Genomic_DNA"/>
</dbReference>
<organism evidence="1 2">
    <name type="scientific">Phlebia brevispora</name>
    <dbReference type="NCBI Taxonomy" id="194682"/>
    <lineage>
        <taxon>Eukaryota</taxon>
        <taxon>Fungi</taxon>
        <taxon>Dikarya</taxon>
        <taxon>Basidiomycota</taxon>
        <taxon>Agaricomycotina</taxon>
        <taxon>Agaricomycetes</taxon>
        <taxon>Polyporales</taxon>
        <taxon>Meruliaceae</taxon>
        <taxon>Phlebia</taxon>
    </lineage>
</organism>
<protein>
    <submittedName>
        <fullName evidence="1">Uncharacterized protein</fullName>
    </submittedName>
</protein>
<keyword evidence="2" id="KW-1185">Reference proteome</keyword>
<comment type="caution">
    <text evidence="1">The sequence shown here is derived from an EMBL/GenBank/DDBJ whole genome shotgun (WGS) entry which is preliminary data.</text>
</comment>
<accession>A0ACC1T5D6</accession>
<name>A0ACC1T5D6_9APHY</name>
<dbReference type="Proteomes" id="UP001148662">
    <property type="component" value="Unassembled WGS sequence"/>
</dbReference>
<sequence length="397" mass="43425">MPPIPLQLSEPFEKMEEKESLLPTTYSASDIERSQERLSKRQRRRYIATSLGLVLAAVSLALYVIHGSVPGCSGSRMKHHHDMSFMNFDSDVEQDLCPQPAPLTPNTSLWSSIVEDGGVYASDAFRTRAVDWLSGAVQVKTESYDSMKPVGEDPRWEAFGAFHDYLLQAFPLVHSTLKITKVNTYGLVYHWEGVNPSLKPLLLAAHQDVVPVNPDTVDQWTHPPFSGYYDGERIWGRGSSDDKSGLIGILTSIETLLEHDFQPSRGVVLAFGFDEEASGKYGASSIATYLLATYGENSFSMLVDEGGDYMNEYGVAVATVGTGEKGGIDARVEVTAPGGHSSVPPAHTSIGILSALLVELEANPYPPHLVLKPNSSLYLSSWSPPVLCQYPQFAPFP</sequence>
<evidence type="ECO:0000313" key="1">
    <source>
        <dbReference type="EMBL" id="KAJ3553616.1"/>
    </source>
</evidence>
<proteinExistence type="predicted"/>